<dbReference type="OrthoDB" id="10676956at2759"/>
<evidence type="ECO:0000256" key="5">
    <source>
        <dbReference type="SAM" id="MobiDB-lite"/>
    </source>
</evidence>
<dbReference type="PANTHER" id="PTHR13800">
    <property type="entry name" value="TRANSIENT RECEPTOR POTENTIAL CATION CHANNEL, SUBFAMILY M, MEMBER 6"/>
    <property type="match status" value="1"/>
</dbReference>
<dbReference type="InterPro" id="IPR050927">
    <property type="entry name" value="TRPM"/>
</dbReference>
<evidence type="ECO:0000256" key="3">
    <source>
        <dbReference type="ARBA" id="ARBA00022989"/>
    </source>
</evidence>
<keyword evidence="3" id="KW-1133">Transmembrane helix</keyword>
<sequence length="503" mass="58383">MVGYLRLELEQNLLRLTQQITRPKVFMGKRRMIYPFCIGITPFERIKGSQREQLNSGYIKIDSRGDLRSSDFGDLDPHVNVHFFCKEDDEHKSEEAAKKCQLKLLSEIMKEKSNEVVALLIDGDLKVLDFVCEMVKEYNKDNKNLLLAVMATDTKNPSAASELKKAWEEKKKRYEEEEKKRKDEEETKKKKNEDAQGEPSKPQSEQGDETRGSISKEISENEENNENNNNEEVTGATETTEATEQTNIKTILESIEPVIIESFSFRDIITSILGEAQNPNPKQSFTFAVQRDLKDYAIALLKNSKDDEANDFFKIAFEYNNETFVDYVLNYGAKDLLNEHQLKELYLEAEHLKKLLPKKFEEHGLEEIRNFLSDSTDFEKITLQQKDTDSRAEKHKMNTNFEEDKENVAEYFWKETERPFLNALIAAWVADILKKQSEKKFDQELIKAYKEIKSKFEERAVAILETAYKSDSSAGRTLLNYYGEPHWPNLRLIDIAARAELEV</sequence>
<feature type="compositionally biased region" description="Basic and acidic residues" evidence="5">
    <location>
        <begin position="168"/>
        <end position="194"/>
    </location>
</feature>
<comment type="subcellular location">
    <subcellularLocation>
        <location evidence="1">Membrane</location>
        <topology evidence="1">Multi-pass membrane protein</topology>
    </subcellularLocation>
</comment>
<feature type="domain" description="TRPM-like" evidence="6">
    <location>
        <begin position="405"/>
        <end position="500"/>
    </location>
</feature>
<evidence type="ECO:0000313" key="7">
    <source>
        <dbReference type="EMBL" id="VDD87110.1"/>
    </source>
</evidence>
<feature type="region of interest" description="Disordered" evidence="5">
    <location>
        <begin position="168"/>
        <end position="247"/>
    </location>
</feature>
<keyword evidence="8" id="KW-1185">Reference proteome</keyword>
<keyword evidence="4" id="KW-0472">Membrane</keyword>
<reference evidence="9" key="1">
    <citation type="submission" date="2017-02" db="UniProtKB">
        <authorList>
            <consortium name="WormBaseParasite"/>
        </authorList>
    </citation>
    <scope>IDENTIFICATION</scope>
</reference>
<accession>A0A0N4UY99</accession>
<feature type="compositionally biased region" description="Low complexity" evidence="5">
    <location>
        <begin position="226"/>
        <end position="247"/>
    </location>
</feature>
<dbReference type="GO" id="GO:0005261">
    <property type="term" value="F:monoatomic cation channel activity"/>
    <property type="evidence" value="ECO:0007669"/>
    <property type="project" value="TreeGrafter"/>
</dbReference>
<name>A0A0N4UY99_ENTVE</name>
<dbReference type="WBParaSite" id="EVEC_0000254501-mRNA-1">
    <property type="protein sequence ID" value="EVEC_0000254501-mRNA-1"/>
    <property type="gene ID" value="EVEC_0000254501"/>
</dbReference>
<evidence type="ECO:0000259" key="6">
    <source>
        <dbReference type="Pfam" id="PF25508"/>
    </source>
</evidence>
<gene>
    <name evidence="7" type="ORF">EVEC_LOCUS2253</name>
</gene>
<dbReference type="PANTHER" id="PTHR13800:SF1">
    <property type="entry name" value="TRANSIENT RECEPTOR POTENTIAL CATION CHANNEL TRPM"/>
    <property type="match status" value="1"/>
</dbReference>
<proteinExistence type="predicted"/>
<dbReference type="Pfam" id="PF25508">
    <property type="entry name" value="TRPM2"/>
    <property type="match status" value="1"/>
</dbReference>
<dbReference type="AlphaFoldDB" id="A0A0N4UY99"/>
<evidence type="ECO:0000313" key="8">
    <source>
        <dbReference type="Proteomes" id="UP000274131"/>
    </source>
</evidence>
<keyword evidence="2" id="KW-0812">Transmembrane</keyword>
<dbReference type="Proteomes" id="UP000274131">
    <property type="component" value="Unassembled WGS sequence"/>
</dbReference>
<dbReference type="GO" id="GO:0005886">
    <property type="term" value="C:plasma membrane"/>
    <property type="evidence" value="ECO:0007669"/>
    <property type="project" value="TreeGrafter"/>
</dbReference>
<evidence type="ECO:0000256" key="1">
    <source>
        <dbReference type="ARBA" id="ARBA00004141"/>
    </source>
</evidence>
<evidence type="ECO:0000256" key="2">
    <source>
        <dbReference type="ARBA" id="ARBA00022692"/>
    </source>
</evidence>
<organism evidence="9">
    <name type="scientific">Enterobius vermicularis</name>
    <name type="common">Human pinworm</name>
    <dbReference type="NCBI Taxonomy" id="51028"/>
    <lineage>
        <taxon>Eukaryota</taxon>
        <taxon>Metazoa</taxon>
        <taxon>Ecdysozoa</taxon>
        <taxon>Nematoda</taxon>
        <taxon>Chromadorea</taxon>
        <taxon>Rhabditida</taxon>
        <taxon>Spirurina</taxon>
        <taxon>Oxyuridomorpha</taxon>
        <taxon>Oxyuroidea</taxon>
        <taxon>Oxyuridae</taxon>
        <taxon>Enterobius</taxon>
    </lineage>
</organism>
<dbReference type="InterPro" id="IPR057366">
    <property type="entry name" value="TRPM-like"/>
</dbReference>
<evidence type="ECO:0000313" key="9">
    <source>
        <dbReference type="WBParaSite" id="EVEC_0000254501-mRNA-1"/>
    </source>
</evidence>
<reference evidence="7 8" key="2">
    <citation type="submission" date="2018-10" db="EMBL/GenBank/DDBJ databases">
        <authorList>
            <consortium name="Pathogen Informatics"/>
        </authorList>
    </citation>
    <scope>NUCLEOTIDE SEQUENCE [LARGE SCALE GENOMIC DNA]</scope>
</reference>
<evidence type="ECO:0000256" key="4">
    <source>
        <dbReference type="ARBA" id="ARBA00023136"/>
    </source>
</evidence>
<dbReference type="GO" id="GO:0030001">
    <property type="term" value="P:metal ion transport"/>
    <property type="evidence" value="ECO:0007669"/>
    <property type="project" value="TreeGrafter"/>
</dbReference>
<protein>
    <submittedName>
        <fullName evidence="9">ANK_REP_REGION domain-containing protein</fullName>
    </submittedName>
</protein>
<dbReference type="EMBL" id="UXUI01007344">
    <property type="protein sequence ID" value="VDD87110.1"/>
    <property type="molecule type" value="Genomic_DNA"/>
</dbReference>